<accession>A0ABQ5BX05</accession>
<reference evidence="2" key="2">
    <citation type="submission" date="2022-01" db="EMBL/GenBank/DDBJ databases">
        <authorList>
            <person name="Yamashiro T."/>
            <person name="Shiraishi A."/>
            <person name="Satake H."/>
            <person name="Nakayama K."/>
        </authorList>
    </citation>
    <scope>NUCLEOTIDE SEQUENCE</scope>
</reference>
<evidence type="ECO:0000256" key="1">
    <source>
        <dbReference type="SAM" id="Phobius"/>
    </source>
</evidence>
<dbReference type="PANTHER" id="PTHR33116">
    <property type="entry name" value="REVERSE TRANSCRIPTASE ZINC-BINDING DOMAIN-CONTAINING PROTEIN-RELATED-RELATED"/>
    <property type="match status" value="1"/>
</dbReference>
<reference evidence="2" key="1">
    <citation type="journal article" date="2022" name="Int. J. Mol. Sci.">
        <title>Draft Genome of Tanacetum Coccineum: Genomic Comparison of Closely Related Tanacetum-Family Plants.</title>
        <authorList>
            <person name="Yamashiro T."/>
            <person name="Shiraishi A."/>
            <person name="Nakayama K."/>
            <person name="Satake H."/>
        </authorList>
    </citation>
    <scope>NUCLEOTIDE SEQUENCE</scope>
</reference>
<dbReference type="PANTHER" id="PTHR33116:SF79">
    <property type="entry name" value="REVERSE TRANSCRIPTASE DOMAIN, ZINC FINGER, CCHC-TYPE-RELATED"/>
    <property type="match status" value="1"/>
</dbReference>
<sequence>MANTIGCGAANFPMKYLGVPIGCNMARCSSWIAIITKLSSKLALWKARLLLVGGRLSLIKSVLGHLPTYYMPIDLMRISIQKKLKSMRNNFFLGGDIEEKKMTWLRWKKCLASKDLGGLGICSIFGLNIGLLFKWILRFLRCSSDLWVRVIKNIYGSHGGINDTFGNRHSHSTWGGILSSIKRIKQKGIDLFSYSVRKIKDVL</sequence>
<feature type="transmembrane region" description="Helical" evidence="1">
    <location>
        <begin position="116"/>
        <end position="137"/>
    </location>
</feature>
<keyword evidence="1" id="KW-1133">Transmembrane helix</keyword>
<gene>
    <name evidence="2" type="ORF">Tco_0877068</name>
</gene>
<keyword evidence="1" id="KW-0812">Transmembrane</keyword>
<evidence type="ECO:0000313" key="3">
    <source>
        <dbReference type="Proteomes" id="UP001151760"/>
    </source>
</evidence>
<dbReference type="EMBL" id="BQNB010013631">
    <property type="protein sequence ID" value="GJT18362.1"/>
    <property type="molecule type" value="Genomic_DNA"/>
</dbReference>
<evidence type="ECO:0000313" key="2">
    <source>
        <dbReference type="EMBL" id="GJT18362.1"/>
    </source>
</evidence>
<keyword evidence="1" id="KW-0472">Membrane</keyword>
<protein>
    <recommendedName>
        <fullName evidence="4">RNA-directed DNA polymerase, eukaryota, reverse transcriptase zinc-binding domain protein</fullName>
    </recommendedName>
</protein>
<keyword evidence="3" id="KW-1185">Reference proteome</keyword>
<name>A0ABQ5BX05_9ASTR</name>
<proteinExistence type="predicted"/>
<evidence type="ECO:0008006" key="4">
    <source>
        <dbReference type="Google" id="ProtNLM"/>
    </source>
</evidence>
<organism evidence="2 3">
    <name type="scientific">Tanacetum coccineum</name>
    <dbReference type="NCBI Taxonomy" id="301880"/>
    <lineage>
        <taxon>Eukaryota</taxon>
        <taxon>Viridiplantae</taxon>
        <taxon>Streptophyta</taxon>
        <taxon>Embryophyta</taxon>
        <taxon>Tracheophyta</taxon>
        <taxon>Spermatophyta</taxon>
        <taxon>Magnoliopsida</taxon>
        <taxon>eudicotyledons</taxon>
        <taxon>Gunneridae</taxon>
        <taxon>Pentapetalae</taxon>
        <taxon>asterids</taxon>
        <taxon>campanulids</taxon>
        <taxon>Asterales</taxon>
        <taxon>Asteraceae</taxon>
        <taxon>Asteroideae</taxon>
        <taxon>Anthemideae</taxon>
        <taxon>Anthemidinae</taxon>
        <taxon>Tanacetum</taxon>
    </lineage>
</organism>
<dbReference type="Proteomes" id="UP001151760">
    <property type="component" value="Unassembled WGS sequence"/>
</dbReference>
<comment type="caution">
    <text evidence="2">The sequence shown here is derived from an EMBL/GenBank/DDBJ whole genome shotgun (WGS) entry which is preliminary data.</text>
</comment>